<proteinExistence type="predicted"/>
<sequence length="251" mass="28686">MQNYLGILLYKNWLESRTKFFSSVLIIAVIIFFTINRSEKFISDYSANYPAKHLVFTQYVWVLLYKGYLLTMFIFSCFIFGLGGLMHEKQNGSALFTLALPLHRKLLFRSKIIVAIIEMVLLAFVPVVLIPGLATIYHFTYPLKDALLFSFLMSTGGVLFMILGVFLSLFISKELVVPTVGVGIMVTLFFVSKFPFFKPFNIFNYMTGAGYLSNDNFLFQNGINWVGTVACLVLGSSFYFIIEKILLRKDF</sequence>
<feature type="transmembrane region" description="Helical" evidence="1">
    <location>
        <begin position="146"/>
        <end position="168"/>
    </location>
</feature>
<dbReference type="AlphaFoldDB" id="A0A2T2YHE0"/>
<feature type="transmembrane region" description="Helical" evidence="1">
    <location>
        <begin position="20"/>
        <end position="38"/>
    </location>
</feature>
<keyword evidence="1" id="KW-0472">Membrane</keyword>
<keyword evidence="1" id="KW-0812">Transmembrane</keyword>
<organism evidence="2 3">
    <name type="scientific">Adhaeribacter arboris</name>
    <dbReference type="NCBI Taxonomy" id="2072846"/>
    <lineage>
        <taxon>Bacteria</taxon>
        <taxon>Pseudomonadati</taxon>
        <taxon>Bacteroidota</taxon>
        <taxon>Cytophagia</taxon>
        <taxon>Cytophagales</taxon>
        <taxon>Hymenobacteraceae</taxon>
        <taxon>Adhaeribacter</taxon>
    </lineage>
</organism>
<evidence type="ECO:0000313" key="2">
    <source>
        <dbReference type="EMBL" id="PSR54921.1"/>
    </source>
</evidence>
<protein>
    <submittedName>
        <fullName evidence="2">Uncharacterized protein</fullName>
    </submittedName>
</protein>
<dbReference type="OrthoDB" id="125302at2"/>
<keyword evidence="3" id="KW-1185">Reference proteome</keyword>
<keyword evidence="1" id="KW-1133">Transmembrane helix</keyword>
<feature type="transmembrane region" description="Helical" evidence="1">
    <location>
        <begin position="222"/>
        <end position="242"/>
    </location>
</feature>
<gene>
    <name evidence="2" type="ORF">AHMF7605_16135</name>
</gene>
<dbReference type="RefSeq" id="WP_106931053.1">
    <property type="nucleotide sequence ID" value="NZ_PYFT01000001.1"/>
</dbReference>
<comment type="caution">
    <text evidence="2">The sequence shown here is derived from an EMBL/GenBank/DDBJ whole genome shotgun (WGS) entry which is preliminary data.</text>
</comment>
<reference evidence="2 3" key="1">
    <citation type="submission" date="2018-03" db="EMBL/GenBank/DDBJ databases">
        <title>Adhaeribacter sp. HMF7605 Genome sequencing and assembly.</title>
        <authorList>
            <person name="Kang H."/>
            <person name="Kang J."/>
            <person name="Cha I."/>
            <person name="Kim H."/>
            <person name="Joh K."/>
        </authorList>
    </citation>
    <scope>NUCLEOTIDE SEQUENCE [LARGE SCALE GENOMIC DNA]</scope>
    <source>
        <strain evidence="2 3">HMF7605</strain>
    </source>
</reference>
<evidence type="ECO:0000256" key="1">
    <source>
        <dbReference type="SAM" id="Phobius"/>
    </source>
</evidence>
<feature type="transmembrane region" description="Helical" evidence="1">
    <location>
        <begin position="175"/>
        <end position="196"/>
    </location>
</feature>
<accession>A0A2T2YHE0</accession>
<feature type="transmembrane region" description="Helical" evidence="1">
    <location>
        <begin position="58"/>
        <end position="82"/>
    </location>
</feature>
<evidence type="ECO:0000313" key="3">
    <source>
        <dbReference type="Proteomes" id="UP000240357"/>
    </source>
</evidence>
<dbReference type="Proteomes" id="UP000240357">
    <property type="component" value="Unassembled WGS sequence"/>
</dbReference>
<dbReference type="EMBL" id="PYFT01000001">
    <property type="protein sequence ID" value="PSR54921.1"/>
    <property type="molecule type" value="Genomic_DNA"/>
</dbReference>
<feature type="transmembrane region" description="Helical" evidence="1">
    <location>
        <begin position="112"/>
        <end position="134"/>
    </location>
</feature>
<name>A0A2T2YHE0_9BACT</name>